<sequence>MTSTAVLPSSVSPVVGVQRRPLAA</sequence>
<name>A0A0A9H7R1_ARUDO</name>
<proteinExistence type="predicted"/>
<reference evidence="1" key="2">
    <citation type="journal article" date="2015" name="Data Brief">
        <title>Shoot transcriptome of the giant reed, Arundo donax.</title>
        <authorList>
            <person name="Barrero R.A."/>
            <person name="Guerrero F.D."/>
            <person name="Moolhuijzen P."/>
            <person name="Goolsby J.A."/>
            <person name="Tidwell J."/>
            <person name="Bellgard S.E."/>
            <person name="Bellgard M.I."/>
        </authorList>
    </citation>
    <scope>NUCLEOTIDE SEQUENCE</scope>
    <source>
        <tissue evidence="1">Shoot tissue taken approximately 20 cm above the soil surface</tissue>
    </source>
</reference>
<evidence type="ECO:0000313" key="1">
    <source>
        <dbReference type="EMBL" id="JAE31839.1"/>
    </source>
</evidence>
<dbReference type="AlphaFoldDB" id="A0A0A9H7R1"/>
<protein>
    <submittedName>
        <fullName evidence="1">Uncharacterized protein</fullName>
    </submittedName>
</protein>
<organism evidence="1">
    <name type="scientific">Arundo donax</name>
    <name type="common">Giant reed</name>
    <name type="synonym">Donax arundinaceus</name>
    <dbReference type="NCBI Taxonomy" id="35708"/>
    <lineage>
        <taxon>Eukaryota</taxon>
        <taxon>Viridiplantae</taxon>
        <taxon>Streptophyta</taxon>
        <taxon>Embryophyta</taxon>
        <taxon>Tracheophyta</taxon>
        <taxon>Spermatophyta</taxon>
        <taxon>Magnoliopsida</taxon>
        <taxon>Liliopsida</taxon>
        <taxon>Poales</taxon>
        <taxon>Poaceae</taxon>
        <taxon>PACMAD clade</taxon>
        <taxon>Arundinoideae</taxon>
        <taxon>Arundineae</taxon>
        <taxon>Arundo</taxon>
    </lineage>
</organism>
<reference evidence="1" key="1">
    <citation type="submission" date="2014-09" db="EMBL/GenBank/DDBJ databases">
        <authorList>
            <person name="Magalhaes I.L.F."/>
            <person name="Oliveira U."/>
            <person name="Santos F.R."/>
            <person name="Vidigal T.H.D.A."/>
            <person name="Brescovit A.D."/>
            <person name="Santos A.J."/>
        </authorList>
    </citation>
    <scope>NUCLEOTIDE SEQUENCE</scope>
    <source>
        <tissue evidence="1">Shoot tissue taken approximately 20 cm above the soil surface</tissue>
    </source>
</reference>
<dbReference type="EMBL" id="GBRH01166057">
    <property type="protein sequence ID" value="JAE31839.1"/>
    <property type="molecule type" value="Transcribed_RNA"/>
</dbReference>
<accession>A0A0A9H7R1</accession>